<evidence type="ECO:0000259" key="5">
    <source>
        <dbReference type="SMART" id="SM00848"/>
    </source>
</evidence>
<dbReference type="FunFam" id="3.90.70.10:FF:000332">
    <property type="entry name" value="Cathepsin L1"/>
    <property type="match status" value="1"/>
</dbReference>
<dbReference type="InterPro" id="IPR013128">
    <property type="entry name" value="Peptidase_C1A"/>
</dbReference>
<evidence type="ECO:0000313" key="8">
    <source>
        <dbReference type="Proteomes" id="UP001152797"/>
    </source>
</evidence>
<dbReference type="SMART" id="SM00645">
    <property type="entry name" value="Pept_C1"/>
    <property type="match status" value="1"/>
</dbReference>
<protein>
    <submittedName>
        <fullName evidence="7">Oryzain alpha chain</fullName>
    </submittedName>
</protein>
<dbReference type="InterPro" id="IPR000169">
    <property type="entry name" value="Pept_cys_AS"/>
</dbReference>
<dbReference type="CDD" id="cd02248">
    <property type="entry name" value="Peptidase_C1A"/>
    <property type="match status" value="1"/>
</dbReference>
<evidence type="ECO:0000259" key="4">
    <source>
        <dbReference type="SMART" id="SM00645"/>
    </source>
</evidence>
<dbReference type="PANTHER" id="PTHR12411">
    <property type="entry name" value="CYSTEINE PROTEASE FAMILY C1-RELATED"/>
    <property type="match status" value="1"/>
</dbReference>
<dbReference type="AlphaFoldDB" id="A0A9P1GD86"/>
<evidence type="ECO:0000313" key="6">
    <source>
        <dbReference type="EMBL" id="CAI4009100.1"/>
    </source>
</evidence>
<dbReference type="SUPFAM" id="SSF54001">
    <property type="entry name" value="Cysteine proteinases"/>
    <property type="match status" value="1"/>
</dbReference>
<dbReference type="Pfam" id="PF08246">
    <property type="entry name" value="Inhibitor_I29"/>
    <property type="match status" value="1"/>
</dbReference>
<reference evidence="6" key="1">
    <citation type="submission" date="2022-10" db="EMBL/GenBank/DDBJ databases">
        <authorList>
            <person name="Chen Y."/>
            <person name="Dougan E. K."/>
            <person name="Chan C."/>
            <person name="Rhodes N."/>
            <person name="Thang M."/>
        </authorList>
    </citation>
    <scope>NUCLEOTIDE SEQUENCE</scope>
</reference>
<dbReference type="OrthoDB" id="190265at2759"/>
<dbReference type="EMBL" id="CAMXCT020004446">
    <property type="protein sequence ID" value="CAL1162475.1"/>
    <property type="molecule type" value="Genomic_DNA"/>
</dbReference>
<dbReference type="EMBL" id="CAMXCT030004446">
    <property type="protein sequence ID" value="CAL4796412.1"/>
    <property type="molecule type" value="Genomic_DNA"/>
</dbReference>
<gene>
    <name evidence="6" type="ORF">C1SCF055_LOCUS34475</name>
</gene>
<dbReference type="InterPro" id="IPR000668">
    <property type="entry name" value="Peptidase_C1A_C"/>
</dbReference>
<organism evidence="6">
    <name type="scientific">Cladocopium goreaui</name>
    <dbReference type="NCBI Taxonomy" id="2562237"/>
    <lineage>
        <taxon>Eukaryota</taxon>
        <taxon>Sar</taxon>
        <taxon>Alveolata</taxon>
        <taxon>Dinophyceae</taxon>
        <taxon>Suessiales</taxon>
        <taxon>Symbiodiniaceae</taxon>
        <taxon>Cladocopium</taxon>
    </lineage>
</organism>
<comment type="similarity">
    <text evidence="1">Belongs to the peptidase C1 family.</text>
</comment>
<reference evidence="7 8" key="2">
    <citation type="submission" date="2024-05" db="EMBL/GenBank/DDBJ databases">
        <authorList>
            <person name="Chen Y."/>
            <person name="Shah S."/>
            <person name="Dougan E. K."/>
            <person name="Thang M."/>
            <person name="Chan C."/>
        </authorList>
    </citation>
    <scope>NUCLEOTIDE SEQUENCE [LARGE SCALE GENOMIC DNA]</scope>
</reference>
<evidence type="ECO:0000256" key="3">
    <source>
        <dbReference type="ARBA" id="ARBA00023157"/>
    </source>
</evidence>
<dbReference type="Gene3D" id="3.90.70.10">
    <property type="entry name" value="Cysteine proteinases"/>
    <property type="match status" value="1"/>
</dbReference>
<dbReference type="EMBL" id="CAMXCT010004446">
    <property type="protein sequence ID" value="CAI4009100.1"/>
    <property type="molecule type" value="Genomic_DNA"/>
</dbReference>
<proteinExistence type="inferred from homology"/>
<sequence length="403" mass="42953">MIALLALLTLVAAHNGTCPATKKCGGDAGEAGLPCCQITSSTFECCSSSEACIPKVGCRCSIKDYEEYSFQQFCSEFSKTYEAEEAAERQAVFEANLKKIQAHNAEYKSGLHSWYMGVNQFADWSEEEFGGIRATQYHPSSFQASSTLQLTSTKPRPESMDWRSKGVVTAVKNQGGCGSCWAFSATETVESQYAIASGKLLTLAPQTYVNCVENPHDCGGTGGCEGATMELAFNLTISKGIALESDLPYKGRDSTCQAYTAAVKASSYIRLPVNDPSALEAALAIKGPVSVTVAAGSWQLYAGGIFTGCSKHDSAILDHGVQAVGYTKDSWLIRNSWGESWGEKGYIRLSRASDSKTFIDTRPADGEACKPYPKTQTVGGECGVLFDSSLPAGVTAASTQLVV</sequence>
<keyword evidence="8" id="KW-1185">Reference proteome</keyword>
<accession>A0A9P1GD86</accession>
<dbReference type="InterPro" id="IPR013201">
    <property type="entry name" value="Prot_inhib_I29"/>
</dbReference>
<evidence type="ECO:0000256" key="2">
    <source>
        <dbReference type="ARBA" id="ARBA00023145"/>
    </source>
</evidence>
<feature type="domain" description="Cathepsin propeptide inhibitor" evidence="5">
    <location>
        <begin position="70"/>
        <end position="129"/>
    </location>
</feature>
<dbReference type="Proteomes" id="UP001152797">
    <property type="component" value="Unassembled WGS sequence"/>
</dbReference>
<dbReference type="GO" id="GO:0008234">
    <property type="term" value="F:cysteine-type peptidase activity"/>
    <property type="evidence" value="ECO:0007669"/>
    <property type="project" value="InterPro"/>
</dbReference>
<evidence type="ECO:0000313" key="7">
    <source>
        <dbReference type="EMBL" id="CAL4796412.1"/>
    </source>
</evidence>
<keyword evidence="2" id="KW-0865">Zymogen</keyword>
<keyword evidence="3" id="KW-1015">Disulfide bond</keyword>
<dbReference type="Pfam" id="PF00112">
    <property type="entry name" value="Peptidase_C1"/>
    <property type="match status" value="1"/>
</dbReference>
<dbReference type="PROSITE" id="PS00139">
    <property type="entry name" value="THIOL_PROTEASE_CYS"/>
    <property type="match status" value="1"/>
</dbReference>
<comment type="caution">
    <text evidence="6">The sequence shown here is derived from an EMBL/GenBank/DDBJ whole genome shotgun (WGS) entry which is preliminary data.</text>
</comment>
<dbReference type="GO" id="GO:0006508">
    <property type="term" value="P:proteolysis"/>
    <property type="evidence" value="ECO:0007669"/>
    <property type="project" value="InterPro"/>
</dbReference>
<dbReference type="InterPro" id="IPR038765">
    <property type="entry name" value="Papain-like_cys_pep_sf"/>
</dbReference>
<dbReference type="PRINTS" id="PR00705">
    <property type="entry name" value="PAPAIN"/>
</dbReference>
<evidence type="ECO:0000256" key="1">
    <source>
        <dbReference type="ARBA" id="ARBA00008455"/>
    </source>
</evidence>
<dbReference type="InterPro" id="IPR039417">
    <property type="entry name" value="Peptidase_C1A_papain-like"/>
</dbReference>
<name>A0A9P1GD86_9DINO</name>
<feature type="domain" description="Peptidase C1A papain C-terminal" evidence="4">
    <location>
        <begin position="156"/>
        <end position="361"/>
    </location>
</feature>
<dbReference type="SMART" id="SM00848">
    <property type="entry name" value="Inhibitor_I29"/>
    <property type="match status" value="1"/>
</dbReference>